<evidence type="ECO:0000256" key="5">
    <source>
        <dbReference type="ARBA" id="ARBA00022729"/>
    </source>
</evidence>
<dbReference type="InterPro" id="IPR012910">
    <property type="entry name" value="Plug_dom"/>
</dbReference>
<evidence type="ECO:0000259" key="12">
    <source>
        <dbReference type="Pfam" id="PF14905"/>
    </source>
</evidence>
<dbReference type="Pfam" id="PF07715">
    <property type="entry name" value="Plug"/>
    <property type="match status" value="1"/>
</dbReference>
<evidence type="ECO:0000313" key="13">
    <source>
        <dbReference type="EMBL" id="MDO1558603.1"/>
    </source>
</evidence>
<evidence type="ECO:0000256" key="1">
    <source>
        <dbReference type="ARBA" id="ARBA00004571"/>
    </source>
</evidence>
<dbReference type="InterPro" id="IPR041700">
    <property type="entry name" value="OMP_b-brl_3"/>
</dbReference>
<dbReference type="InterPro" id="IPR036942">
    <property type="entry name" value="Beta-barrel_TonB_sf"/>
</dbReference>
<evidence type="ECO:0000256" key="10">
    <source>
        <dbReference type="SAM" id="SignalP"/>
    </source>
</evidence>
<sequence>MRSFKILLLATAAFCAPCAALAQATQPSPPSPPPARSEVQDQEEAPPPEQEDSTAVGEVVVTARANDIRTSIDSISYSVTEDLQAASGTLADALRNIPSVDVDPQGNVSLRGDSGVVILVDGRPSGMLTGESRAQALLQLPADQYARIEVMTNPSAAYRPDGAGGVINLITRPTAPRRGATYSGSVRANVGNDGRYNYGANLAYTRDRLTLSGDVGVRHDAVRQESSRFRERYDPVSDLWLPSTQTQTVDGESDGLLIRLSAEYRVDDATQVTGEVRHNHFESNAFGLDLLESEDALGGVASSFRRSGDGGFSGDFSGATARLLRQFGEGHEWTNELRYDHGHGKFYQDGFVETLVPAAPPSWELLDNENIHSTLAFTSAYNRPLPGDAKLRAGYEFERFDMDFSTILARGPTEASATPDPLISNQFIVEQTVHALYATYERPFGDKLTAQFGLRLEQVLQDMDQVTSGTTDENDYFSAYPTLHVSYDLGDNQTLRGSYSRRVQRPQPFDLNPFLIYTDAVSYRSGNPDLEPQVTDSWELMWQRRVDQTFYQATLYYRDTTDAFTYVVTDMGGILVTRPENLGARSYLGLELVANGRLHPTLRYNASLSIFQQEIEAAGVPGGQDRSGTGASGRLSLNWQPTPDDFLQVSGLWIGETIGAQGTREGGQLINLGYRRKLTDRWAVQVTVRDLFDEFGEVVTYETPTLRDTTERLFGGRMSFIGLTYTFGNGQRREQPPAFDFSAPPTGG</sequence>
<evidence type="ECO:0000256" key="4">
    <source>
        <dbReference type="ARBA" id="ARBA00022692"/>
    </source>
</evidence>
<dbReference type="RefSeq" id="WP_302109009.1">
    <property type="nucleotide sequence ID" value="NZ_JAUKTR010000001.1"/>
</dbReference>
<comment type="subcellular location">
    <subcellularLocation>
        <location evidence="1 8">Cell outer membrane</location>
        <topology evidence="1 8">Multi-pass membrane protein</topology>
    </subcellularLocation>
</comment>
<keyword evidence="7 8" id="KW-0998">Cell outer membrane</keyword>
<dbReference type="SUPFAM" id="SSF56935">
    <property type="entry name" value="Porins"/>
    <property type="match status" value="1"/>
</dbReference>
<feature type="compositionally biased region" description="Acidic residues" evidence="9">
    <location>
        <begin position="40"/>
        <end position="52"/>
    </location>
</feature>
<comment type="similarity">
    <text evidence="8">Belongs to the TonB-dependent receptor family.</text>
</comment>
<dbReference type="PANTHER" id="PTHR30069">
    <property type="entry name" value="TONB-DEPENDENT OUTER MEMBRANE RECEPTOR"/>
    <property type="match status" value="1"/>
</dbReference>
<evidence type="ECO:0000256" key="8">
    <source>
        <dbReference type="PROSITE-ProRule" id="PRU01360"/>
    </source>
</evidence>
<dbReference type="InterPro" id="IPR037066">
    <property type="entry name" value="Plug_dom_sf"/>
</dbReference>
<comment type="caution">
    <text evidence="13">The sequence shown here is derived from an EMBL/GenBank/DDBJ whole genome shotgun (WGS) entry which is preliminary data.</text>
</comment>
<evidence type="ECO:0000256" key="9">
    <source>
        <dbReference type="SAM" id="MobiDB-lite"/>
    </source>
</evidence>
<evidence type="ECO:0000259" key="11">
    <source>
        <dbReference type="Pfam" id="PF07715"/>
    </source>
</evidence>
<dbReference type="Gene3D" id="2.170.130.10">
    <property type="entry name" value="TonB-dependent receptor, plug domain"/>
    <property type="match status" value="1"/>
</dbReference>
<keyword evidence="5 10" id="KW-0732">Signal</keyword>
<keyword evidence="6 8" id="KW-0472">Membrane</keyword>
<feature type="chain" id="PRO_5047256977" evidence="10">
    <location>
        <begin position="23"/>
        <end position="748"/>
    </location>
</feature>
<feature type="region of interest" description="Disordered" evidence="9">
    <location>
        <begin position="23"/>
        <end position="56"/>
    </location>
</feature>
<keyword evidence="14" id="KW-1185">Reference proteome</keyword>
<keyword evidence="13" id="KW-0675">Receptor</keyword>
<name>A0ABT8SL85_9CAUL</name>
<dbReference type="Proteomes" id="UP001169063">
    <property type="component" value="Unassembled WGS sequence"/>
</dbReference>
<dbReference type="InterPro" id="IPR039426">
    <property type="entry name" value="TonB-dep_rcpt-like"/>
</dbReference>
<organism evidence="13 14">
    <name type="scientific">Peiella sedimenti</name>
    <dbReference type="NCBI Taxonomy" id="3061083"/>
    <lineage>
        <taxon>Bacteria</taxon>
        <taxon>Pseudomonadati</taxon>
        <taxon>Pseudomonadota</taxon>
        <taxon>Alphaproteobacteria</taxon>
        <taxon>Caulobacterales</taxon>
        <taxon>Caulobacteraceae</taxon>
        <taxon>Peiella</taxon>
    </lineage>
</organism>
<keyword evidence="3 8" id="KW-1134">Transmembrane beta strand</keyword>
<dbReference type="EMBL" id="JAUKTR010000001">
    <property type="protein sequence ID" value="MDO1558603.1"/>
    <property type="molecule type" value="Genomic_DNA"/>
</dbReference>
<keyword evidence="2 8" id="KW-0813">Transport</keyword>
<evidence type="ECO:0000256" key="3">
    <source>
        <dbReference type="ARBA" id="ARBA00022452"/>
    </source>
</evidence>
<evidence type="ECO:0000256" key="2">
    <source>
        <dbReference type="ARBA" id="ARBA00022448"/>
    </source>
</evidence>
<evidence type="ECO:0000256" key="6">
    <source>
        <dbReference type="ARBA" id="ARBA00023136"/>
    </source>
</evidence>
<dbReference type="PANTHER" id="PTHR30069:SF29">
    <property type="entry name" value="HEMOGLOBIN AND HEMOGLOBIN-HAPTOGLOBIN-BINDING PROTEIN 1-RELATED"/>
    <property type="match status" value="1"/>
</dbReference>
<feature type="domain" description="TonB-dependent receptor plug" evidence="11">
    <location>
        <begin position="67"/>
        <end position="166"/>
    </location>
</feature>
<evidence type="ECO:0000313" key="14">
    <source>
        <dbReference type="Proteomes" id="UP001169063"/>
    </source>
</evidence>
<reference evidence="13" key="1">
    <citation type="submission" date="2023-07" db="EMBL/GenBank/DDBJ databases">
        <title>Brevundimonas soil sp. nov., isolated from the soil of chemical plant.</title>
        <authorList>
            <person name="Wu N."/>
        </authorList>
    </citation>
    <scope>NUCLEOTIDE SEQUENCE</scope>
    <source>
        <strain evidence="13">XZ-24</strain>
    </source>
</reference>
<accession>A0ABT8SL85</accession>
<gene>
    <name evidence="13" type="ORF">Q0812_04070</name>
</gene>
<dbReference type="Gene3D" id="2.40.170.20">
    <property type="entry name" value="TonB-dependent receptor, beta-barrel domain"/>
    <property type="match status" value="1"/>
</dbReference>
<evidence type="ECO:0000256" key="7">
    <source>
        <dbReference type="ARBA" id="ARBA00023237"/>
    </source>
</evidence>
<dbReference type="CDD" id="cd01347">
    <property type="entry name" value="ligand_gated_channel"/>
    <property type="match status" value="1"/>
</dbReference>
<keyword evidence="4 8" id="KW-0812">Transmembrane</keyword>
<protein>
    <submittedName>
        <fullName evidence="13">TonB-dependent receptor</fullName>
    </submittedName>
</protein>
<feature type="signal peptide" evidence="10">
    <location>
        <begin position="1"/>
        <end position="22"/>
    </location>
</feature>
<dbReference type="Pfam" id="PF14905">
    <property type="entry name" value="OMP_b-brl_3"/>
    <property type="match status" value="1"/>
</dbReference>
<dbReference type="PROSITE" id="PS52016">
    <property type="entry name" value="TONB_DEPENDENT_REC_3"/>
    <property type="match status" value="1"/>
</dbReference>
<feature type="domain" description="Outer membrane protein beta-barrel" evidence="12">
    <location>
        <begin position="329"/>
        <end position="725"/>
    </location>
</feature>
<proteinExistence type="inferred from homology"/>